<dbReference type="InterPro" id="IPR036388">
    <property type="entry name" value="WH-like_DNA-bd_sf"/>
</dbReference>
<keyword evidence="1" id="KW-0175">Coiled coil</keyword>
<dbReference type="RefSeq" id="WP_270688127.1">
    <property type="nucleotide sequence ID" value="NZ_JAQFWQ010000071.1"/>
</dbReference>
<dbReference type="InterPro" id="IPR036390">
    <property type="entry name" value="WH_DNA-bd_sf"/>
</dbReference>
<dbReference type="SUPFAM" id="SSF46785">
    <property type="entry name" value="Winged helix' DNA-binding domain"/>
    <property type="match status" value="1"/>
</dbReference>
<sequence length="204" mass="23454">MSLRNALLALLTARPLTAYDISKQFGASVGYVWFAPDSQIYPQLRRMEEEGLVEATELPSEGRRTKREYRITDEGVRAFREWINAPASHQRERSVHHLRAAYLEWAETDEARRNMERHIAFYREQLAQWEAQRAALLDRSSPTLAARLAGSPPEQHERIVAFKVFTYDGLIERARSEIAWAERGLELIEEMAAEPTPAPVHARA</sequence>
<dbReference type="Gene3D" id="1.10.10.10">
    <property type="entry name" value="Winged helix-like DNA-binding domain superfamily/Winged helix DNA-binding domain"/>
    <property type="match status" value="1"/>
</dbReference>
<dbReference type="Proteomes" id="UP001527866">
    <property type="component" value="Unassembled WGS sequence"/>
</dbReference>
<feature type="domain" description="Transcription regulator PadR N-terminal" evidence="2">
    <location>
        <begin position="7"/>
        <end position="80"/>
    </location>
</feature>
<gene>
    <name evidence="3" type="ORF">O4J56_21535</name>
</gene>
<organism evidence="3 4">
    <name type="scientific">Nocardiopsis endophytica</name>
    <dbReference type="NCBI Taxonomy" id="3018445"/>
    <lineage>
        <taxon>Bacteria</taxon>
        <taxon>Bacillati</taxon>
        <taxon>Actinomycetota</taxon>
        <taxon>Actinomycetes</taxon>
        <taxon>Streptosporangiales</taxon>
        <taxon>Nocardiopsidaceae</taxon>
        <taxon>Nocardiopsis</taxon>
    </lineage>
</organism>
<protein>
    <submittedName>
        <fullName evidence="3">PadR family transcriptional regulator</fullName>
    </submittedName>
</protein>
<evidence type="ECO:0000313" key="4">
    <source>
        <dbReference type="Proteomes" id="UP001527866"/>
    </source>
</evidence>
<proteinExistence type="predicted"/>
<accession>A0ABT4U8G5</accession>
<dbReference type="Pfam" id="PF03551">
    <property type="entry name" value="PadR"/>
    <property type="match status" value="1"/>
</dbReference>
<comment type="caution">
    <text evidence="3">The sequence shown here is derived from an EMBL/GenBank/DDBJ whole genome shotgun (WGS) entry which is preliminary data.</text>
</comment>
<reference evidence="3 4" key="1">
    <citation type="submission" date="2023-01" db="EMBL/GenBank/DDBJ databases">
        <title>Draft genome sequence of Nocardiopsis sp. RSe5-2 isolated from halophytes.</title>
        <authorList>
            <person name="Duangmal K."/>
            <person name="Chantavorakit T."/>
        </authorList>
    </citation>
    <scope>NUCLEOTIDE SEQUENCE [LARGE SCALE GENOMIC DNA]</scope>
    <source>
        <strain evidence="3 4">RSe5-2</strain>
    </source>
</reference>
<dbReference type="InterPro" id="IPR005149">
    <property type="entry name" value="Tscrpt_reg_PadR_N"/>
</dbReference>
<keyword evidence="4" id="KW-1185">Reference proteome</keyword>
<dbReference type="PANTHER" id="PTHR43252">
    <property type="entry name" value="TRANSCRIPTIONAL REGULATOR YQJI"/>
    <property type="match status" value="1"/>
</dbReference>
<feature type="coiled-coil region" evidence="1">
    <location>
        <begin position="112"/>
        <end position="139"/>
    </location>
</feature>
<dbReference type="PANTHER" id="PTHR43252:SF4">
    <property type="entry name" value="TRANSCRIPTIONAL REGULATORY PROTEIN"/>
    <property type="match status" value="1"/>
</dbReference>
<evidence type="ECO:0000256" key="1">
    <source>
        <dbReference type="SAM" id="Coils"/>
    </source>
</evidence>
<evidence type="ECO:0000313" key="3">
    <source>
        <dbReference type="EMBL" id="MDA2813242.1"/>
    </source>
</evidence>
<dbReference type="EMBL" id="JAQFWQ010000071">
    <property type="protein sequence ID" value="MDA2813242.1"/>
    <property type="molecule type" value="Genomic_DNA"/>
</dbReference>
<evidence type="ECO:0000259" key="2">
    <source>
        <dbReference type="Pfam" id="PF03551"/>
    </source>
</evidence>
<name>A0ABT4U8G5_9ACTN</name>